<evidence type="ECO:0000256" key="2">
    <source>
        <dbReference type="ARBA" id="ARBA00006370"/>
    </source>
</evidence>
<feature type="domain" description="MD-2-related lipid-recognition" evidence="7">
    <location>
        <begin position="24"/>
        <end position="140"/>
    </location>
</feature>
<evidence type="ECO:0000256" key="1">
    <source>
        <dbReference type="ARBA" id="ARBA00004613"/>
    </source>
</evidence>
<organism evidence="8 9">
    <name type="scientific">Magallana gigas</name>
    <name type="common">Pacific oyster</name>
    <name type="synonym">Crassostrea gigas</name>
    <dbReference type="NCBI Taxonomy" id="29159"/>
    <lineage>
        <taxon>Eukaryota</taxon>
        <taxon>Metazoa</taxon>
        <taxon>Spiralia</taxon>
        <taxon>Lophotrochozoa</taxon>
        <taxon>Mollusca</taxon>
        <taxon>Bivalvia</taxon>
        <taxon>Autobranchia</taxon>
        <taxon>Pteriomorphia</taxon>
        <taxon>Ostreida</taxon>
        <taxon>Ostreoidea</taxon>
        <taxon>Ostreidae</taxon>
        <taxon>Magallana</taxon>
    </lineage>
</organism>
<comment type="subcellular location">
    <subcellularLocation>
        <location evidence="1">Secreted</location>
    </subcellularLocation>
</comment>
<protein>
    <recommendedName>
        <fullName evidence="7">MD-2-related lipid-recognition domain-containing protein</fullName>
    </recommendedName>
</protein>
<keyword evidence="5" id="KW-1015">Disulfide bond</keyword>
<evidence type="ECO:0000256" key="4">
    <source>
        <dbReference type="ARBA" id="ARBA00022729"/>
    </source>
</evidence>
<evidence type="ECO:0000256" key="6">
    <source>
        <dbReference type="SAM" id="SignalP"/>
    </source>
</evidence>
<dbReference type="SMART" id="SM00737">
    <property type="entry name" value="ML"/>
    <property type="match status" value="1"/>
</dbReference>
<comment type="similarity">
    <text evidence="2">Belongs to the NPC2 family.</text>
</comment>
<evidence type="ECO:0000259" key="7">
    <source>
        <dbReference type="SMART" id="SM00737"/>
    </source>
</evidence>
<dbReference type="InterPro" id="IPR039670">
    <property type="entry name" value="NPC2-like"/>
</dbReference>
<accession>A0A8W8I8L7</accession>
<dbReference type="Pfam" id="PF02221">
    <property type="entry name" value="E1_DerP2_DerF2"/>
    <property type="match status" value="1"/>
</dbReference>
<feature type="chain" id="PRO_5036502814" description="MD-2-related lipid-recognition domain-containing protein" evidence="6">
    <location>
        <begin position="20"/>
        <end position="144"/>
    </location>
</feature>
<evidence type="ECO:0000313" key="9">
    <source>
        <dbReference type="Proteomes" id="UP000005408"/>
    </source>
</evidence>
<dbReference type="AlphaFoldDB" id="A0A8W8I8L7"/>
<dbReference type="Gene3D" id="2.60.40.770">
    <property type="match status" value="1"/>
</dbReference>
<reference evidence="8" key="1">
    <citation type="submission" date="2022-08" db="UniProtKB">
        <authorList>
            <consortium name="EnsemblMetazoa"/>
        </authorList>
    </citation>
    <scope>IDENTIFICATION</scope>
    <source>
        <strain evidence="8">05x7-T-G4-1.051#20</strain>
    </source>
</reference>
<dbReference type="GO" id="GO:0032934">
    <property type="term" value="F:sterol binding"/>
    <property type="evidence" value="ECO:0007669"/>
    <property type="project" value="InterPro"/>
</dbReference>
<keyword evidence="9" id="KW-1185">Reference proteome</keyword>
<evidence type="ECO:0000313" key="8">
    <source>
        <dbReference type="EnsemblMetazoa" id="G12908.1:cds"/>
    </source>
</evidence>
<dbReference type="OMA" id="FFCWKIP"/>
<keyword evidence="4 6" id="KW-0732">Signal</keyword>
<dbReference type="PANTHER" id="PTHR11306:SF68">
    <property type="entry name" value="NPC INTRACELLULAR CHOLESTEROL TRANSPORTER 2"/>
    <property type="match status" value="1"/>
</dbReference>
<dbReference type="FunFam" id="2.60.40.770:FF:000001">
    <property type="entry name" value="NPC intracellular cholesterol transporter 2"/>
    <property type="match status" value="1"/>
</dbReference>
<dbReference type="InterPro" id="IPR003172">
    <property type="entry name" value="ML_dom"/>
</dbReference>
<dbReference type="GO" id="GO:0032367">
    <property type="term" value="P:intracellular cholesterol transport"/>
    <property type="evidence" value="ECO:0007669"/>
    <property type="project" value="InterPro"/>
</dbReference>
<feature type="signal peptide" evidence="6">
    <location>
        <begin position="1"/>
        <end position="19"/>
    </location>
</feature>
<proteinExistence type="inferred from homology"/>
<dbReference type="CDD" id="cd00916">
    <property type="entry name" value="Npc2_like"/>
    <property type="match status" value="1"/>
</dbReference>
<dbReference type="GO" id="GO:0005576">
    <property type="term" value="C:extracellular region"/>
    <property type="evidence" value="ECO:0007669"/>
    <property type="project" value="UniProtKB-SubCell"/>
</dbReference>
<evidence type="ECO:0000256" key="5">
    <source>
        <dbReference type="ARBA" id="ARBA00023157"/>
    </source>
</evidence>
<evidence type="ECO:0000256" key="3">
    <source>
        <dbReference type="ARBA" id="ARBA00022525"/>
    </source>
</evidence>
<dbReference type="Proteomes" id="UP000005408">
    <property type="component" value="Unassembled WGS sequence"/>
</dbReference>
<dbReference type="SUPFAM" id="SSF81296">
    <property type="entry name" value="E set domains"/>
    <property type="match status" value="1"/>
</dbReference>
<name>A0A8W8I8L7_MAGGI</name>
<dbReference type="PANTHER" id="PTHR11306">
    <property type="entry name" value="NIEMANN PICK TYPE C2 PROTEIN NPC2-RELATED"/>
    <property type="match status" value="1"/>
</dbReference>
<dbReference type="InterPro" id="IPR014756">
    <property type="entry name" value="Ig_E-set"/>
</dbReference>
<sequence length="144" mass="15574">MDTVTRAILFLVVACCVTADVINVKDCGSVTGTINQVEITPCPSEPCQFKRGVNVTMKVEFTSKIESKKYTSVLHGIIGGVPVPFPVSQGLISGPINANSKIVYLNALKVEQSYPKVSLVAKLEIRDDSGKDMVCFLWPAQIVD</sequence>
<dbReference type="EnsemblMetazoa" id="G12908.1">
    <property type="protein sequence ID" value="G12908.1:cds"/>
    <property type="gene ID" value="G12908"/>
</dbReference>
<keyword evidence="3" id="KW-0964">Secreted</keyword>
<dbReference type="InterPro" id="IPR033916">
    <property type="entry name" value="ML_Npc2-like"/>
</dbReference>
<dbReference type="OrthoDB" id="6489092at2759"/>